<feature type="compositionally biased region" description="Acidic residues" evidence="1">
    <location>
        <begin position="219"/>
        <end position="233"/>
    </location>
</feature>
<accession>A0A1Y2DKY9</accession>
<feature type="compositionally biased region" description="Basic residues" evidence="1">
    <location>
        <begin position="151"/>
        <end position="162"/>
    </location>
</feature>
<feature type="compositionally biased region" description="Low complexity" evidence="1">
    <location>
        <begin position="8"/>
        <end position="29"/>
    </location>
</feature>
<sequence>MSSRRRQAASGSTSTAAAHVPPPTTAVTPRLNPMVAAFRREVISMLNTPPPLPRHLAHLAKEKVEVVAAFERISLHGEQQQSAQLCRVGGEDGEMWVTRTEGERYYFPNAGRVNKRAREVQNEGDDYVTADGEGSRDMDVEGEEQETPTARRARARAHRRNPRGNVEQDDPSSEGWFPQHDENETPAHASTSRTRNTAAPNAPKKARRAPRSSQRDLDADADQYEFDEGEETEREGAGRRAGPSKKSKKGKSKASTSATNAEASGSGAGARRSARRAARDSPATAGQQEDVFVAKREQTVDDLDSLCGGFGGFELGSSIAGSVAPELSSASFDFASPEDIKPIIAGPSTSA</sequence>
<feature type="region of interest" description="Disordered" evidence="1">
    <location>
        <begin position="1"/>
        <end position="31"/>
    </location>
</feature>
<feature type="region of interest" description="Disordered" evidence="1">
    <location>
        <begin position="116"/>
        <end position="293"/>
    </location>
</feature>
<evidence type="ECO:0000256" key="1">
    <source>
        <dbReference type="SAM" id="MobiDB-lite"/>
    </source>
</evidence>
<dbReference type="EMBL" id="MCGR01000075">
    <property type="protein sequence ID" value="ORY59902.1"/>
    <property type="molecule type" value="Genomic_DNA"/>
</dbReference>
<reference evidence="2 3" key="1">
    <citation type="submission" date="2016-07" db="EMBL/GenBank/DDBJ databases">
        <title>Pervasive Adenine N6-methylation of Active Genes in Fungi.</title>
        <authorList>
            <consortium name="DOE Joint Genome Institute"/>
            <person name="Mondo S.J."/>
            <person name="Dannebaum R.O."/>
            <person name="Kuo R.C."/>
            <person name="Labutti K."/>
            <person name="Haridas S."/>
            <person name="Kuo A."/>
            <person name="Salamov A."/>
            <person name="Ahrendt S.R."/>
            <person name="Lipzen A."/>
            <person name="Sullivan W."/>
            <person name="Andreopoulos W.B."/>
            <person name="Clum A."/>
            <person name="Lindquist E."/>
            <person name="Daum C."/>
            <person name="Ramamoorthy G.K."/>
            <person name="Gryganskyi A."/>
            <person name="Culley D."/>
            <person name="Magnuson J.K."/>
            <person name="James T.Y."/>
            <person name="O'Malley M.A."/>
            <person name="Stajich J.E."/>
            <person name="Spatafora J.W."/>
            <person name="Visel A."/>
            <person name="Grigoriev I.V."/>
        </authorList>
    </citation>
    <scope>NUCLEOTIDE SEQUENCE [LARGE SCALE GENOMIC DNA]</scope>
    <source>
        <strain evidence="2 3">62-1032</strain>
    </source>
</reference>
<name>A0A1Y2DKY9_9BASI</name>
<evidence type="ECO:0000313" key="3">
    <source>
        <dbReference type="Proteomes" id="UP000193467"/>
    </source>
</evidence>
<proteinExistence type="predicted"/>
<dbReference type="Proteomes" id="UP000193467">
    <property type="component" value="Unassembled WGS sequence"/>
</dbReference>
<feature type="compositionally biased region" description="Basic residues" evidence="1">
    <location>
        <begin position="242"/>
        <end position="252"/>
    </location>
</feature>
<protein>
    <submittedName>
        <fullName evidence="2">Uncharacterized protein</fullName>
    </submittedName>
</protein>
<dbReference type="InParanoid" id="A0A1Y2DKY9"/>
<evidence type="ECO:0000313" key="2">
    <source>
        <dbReference type="EMBL" id="ORY59902.1"/>
    </source>
</evidence>
<feature type="compositionally biased region" description="Low complexity" evidence="1">
    <location>
        <begin position="253"/>
        <end position="271"/>
    </location>
</feature>
<comment type="caution">
    <text evidence="2">The sequence shown here is derived from an EMBL/GenBank/DDBJ whole genome shotgun (WGS) entry which is preliminary data.</text>
</comment>
<dbReference type="AlphaFoldDB" id="A0A1Y2DKY9"/>
<keyword evidence="3" id="KW-1185">Reference proteome</keyword>
<gene>
    <name evidence="2" type="ORF">BCR35DRAFT_326789</name>
</gene>
<organism evidence="2 3">
    <name type="scientific">Leucosporidium creatinivorum</name>
    <dbReference type="NCBI Taxonomy" id="106004"/>
    <lineage>
        <taxon>Eukaryota</taxon>
        <taxon>Fungi</taxon>
        <taxon>Dikarya</taxon>
        <taxon>Basidiomycota</taxon>
        <taxon>Pucciniomycotina</taxon>
        <taxon>Microbotryomycetes</taxon>
        <taxon>Leucosporidiales</taxon>
        <taxon>Leucosporidium</taxon>
    </lineage>
</organism>